<dbReference type="WBParaSite" id="MCU_005065-RH">
    <property type="protein sequence ID" value="MCU_005065-RH"/>
    <property type="gene ID" value="MCU_005065"/>
</dbReference>
<sequence length="68" mass="7906">MTSEDADVWNSFIQSLDVDPDKAKGIEQLPEDQKRHLIQSYVRLCDCHYPFPSDYQDFQALCLPLCDI</sequence>
<protein>
    <submittedName>
        <fullName evidence="1 2">Formin-like protein</fullName>
    </submittedName>
</protein>
<evidence type="ECO:0000313" key="1">
    <source>
        <dbReference type="WBParaSite" id="MCU_005065-RG"/>
    </source>
</evidence>
<accession>A0A5K3F2P1</accession>
<organism evidence="2">
    <name type="scientific">Mesocestoides corti</name>
    <name type="common">Flatworm</name>
    <dbReference type="NCBI Taxonomy" id="53468"/>
    <lineage>
        <taxon>Eukaryota</taxon>
        <taxon>Metazoa</taxon>
        <taxon>Spiralia</taxon>
        <taxon>Lophotrochozoa</taxon>
        <taxon>Platyhelminthes</taxon>
        <taxon>Cestoda</taxon>
        <taxon>Eucestoda</taxon>
        <taxon>Cyclophyllidea</taxon>
        <taxon>Mesocestoididae</taxon>
        <taxon>Mesocestoides</taxon>
    </lineage>
</organism>
<reference evidence="1 2" key="1">
    <citation type="submission" date="2019-11" db="UniProtKB">
        <authorList>
            <consortium name="WormBaseParasite"/>
        </authorList>
    </citation>
    <scope>IDENTIFICATION</scope>
</reference>
<evidence type="ECO:0000313" key="2">
    <source>
        <dbReference type="WBParaSite" id="MCU_005065-RH"/>
    </source>
</evidence>
<proteinExistence type="predicted"/>
<name>A0A5K3F2P1_MESCO</name>
<dbReference type="WBParaSite" id="MCU_005065-RG">
    <property type="protein sequence ID" value="MCU_005065-RG"/>
    <property type="gene ID" value="MCU_005065"/>
</dbReference>
<dbReference type="AlphaFoldDB" id="A0A5K3F2P1"/>